<gene>
    <name evidence="1" type="ORF">DUI87_04496</name>
</gene>
<dbReference type="OrthoDB" id="5987385at2759"/>
<keyword evidence="2" id="KW-1185">Reference proteome</keyword>
<evidence type="ECO:0000313" key="1">
    <source>
        <dbReference type="EMBL" id="RMC18602.1"/>
    </source>
</evidence>
<comment type="caution">
    <text evidence="1">The sequence shown here is derived from an EMBL/GenBank/DDBJ whole genome shotgun (WGS) entry which is preliminary data.</text>
</comment>
<organism evidence="1 2">
    <name type="scientific">Hirundo rustica rustica</name>
    <dbReference type="NCBI Taxonomy" id="333673"/>
    <lineage>
        <taxon>Eukaryota</taxon>
        <taxon>Metazoa</taxon>
        <taxon>Chordata</taxon>
        <taxon>Craniata</taxon>
        <taxon>Vertebrata</taxon>
        <taxon>Euteleostomi</taxon>
        <taxon>Archelosauria</taxon>
        <taxon>Archosauria</taxon>
        <taxon>Dinosauria</taxon>
        <taxon>Saurischia</taxon>
        <taxon>Theropoda</taxon>
        <taxon>Coelurosauria</taxon>
        <taxon>Aves</taxon>
        <taxon>Neognathae</taxon>
        <taxon>Neoaves</taxon>
        <taxon>Telluraves</taxon>
        <taxon>Australaves</taxon>
        <taxon>Passeriformes</taxon>
        <taxon>Sylvioidea</taxon>
        <taxon>Hirundinidae</taxon>
        <taxon>Hirundo</taxon>
    </lineage>
</organism>
<protein>
    <submittedName>
        <fullName evidence="1">Uncharacterized protein</fullName>
    </submittedName>
</protein>
<reference evidence="1 2" key="1">
    <citation type="submission" date="2018-07" db="EMBL/GenBank/DDBJ databases">
        <title>A high quality draft genome assembly of the barn swallow (H. rustica rustica).</title>
        <authorList>
            <person name="Formenti G."/>
            <person name="Chiara M."/>
            <person name="Poveda L."/>
            <person name="Francoijs K.-J."/>
            <person name="Bonisoli-Alquati A."/>
            <person name="Canova L."/>
            <person name="Gianfranceschi L."/>
            <person name="Horner D.S."/>
            <person name="Saino N."/>
        </authorList>
    </citation>
    <scope>NUCLEOTIDE SEQUENCE [LARGE SCALE GENOMIC DNA]</scope>
    <source>
        <strain evidence="1">Chelidonia</strain>
        <tissue evidence="1">Blood</tissue>
    </source>
</reference>
<name>A0A3M0KZ76_HIRRU</name>
<dbReference type="STRING" id="333673.A0A3M0KZ76"/>
<accession>A0A3M0KZ76</accession>
<evidence type="ECO:0000313" key="2">
    <source>
        <dbReference type="Proteomes" id="UP000269221"/>
    </source>
</evidence>
<proteinExistence type="predicted"/>
<sequence>MGSWGALGRELPEVRGADPAPLLSPGEAHLECSVQFWALQENRDMELLEQVRQRTMKIIKGLEHLSYEEQLRELGLFSFQKSQLRGDLINVCQYLKRG</sequence>
<dbReference type="EMBL" id="QRBI01000096">
    <property type="protein sequence ID" value="RMC18602.1"/>
    <property type="molecule type" value="Genomic_DNA"/>
</dbReference>
<dbReference type="Proteomes" id="UP000269221">
    <property type="component" value="Unassembled WGS sequence"/>
</dbReference>
<dbReference type="AlphaFoldDB" id="A0A3M0KZ76"/>